<accession>A0AA88YM60</accession>
<evidence type="ECO:0000256" key="1">
    <source>
        <dbReference type="SAM" id="SignalP"/>
    </source>
</evidence>
<name>A0AA88YM60_PINIB</name>
<dbReference type="EMBL" id="VSWD01000005">
    <property type="protein sequence ID" value="KAK3104111.1"/>
    <property type="molecule type" value="Genomic_DNA"/>
</dbReference>
<keyword evidence="3" id="KW-1185">Reference proteome</keyword>
<organism evidence="2 3">
    <name type="scientific">Pinctada imbricata</name>
    <name type="common">Atlantic pearl-oyster</name>
    <name type="synonym">Pinctada martensii</name>
    <dbReference type="NCBI Taxonomy" id="66713"/>
    <lineage>
        <taxon>Eukaryota</taxon>
        <taxon>Metazoa</taxon>
        <taxon>Spiralia</taxon>
        <taxon>Lophotrochozoa</taxon>
        <taxon>Mollusca</taxon>
        <taxon>Bivalvia</taxon>
        <taxon>Autobranchia</taxon>
        <taxon>Pteriomorphia</taxon>
        <taxon>Pterioida</taxon>
        <taxon>Pterioidea</taxon>
        <taxon>Pteriidae</taxon>
        <taxon>Pinctada</taxon>
    </lineage>
</organism>
<dbReference type="AlphaFoldDB" id="A0AA88YM60"/>
<gene>
    <name evidence="2" type="ORF">FSP39_024502</name>
</gene>
<protein>
    <submittedName>
        <fullName evidence="2">Uncharacterized protein</fullName>
    </submittedName>
</protein>
<proteinExistence type="predicted"/>
<comment type="caution">
    <text evidence="2">The sequence shown here is derived from an EMBL/GenBank/DDBJ whole genome shotgun (WGS) entry which is preliminary data.</text>
</comment>
<evidence type="ECO:0000313" key="3">
    <source>
        <dbReference type="Proteomes" id="UP001186944"/>
    </source>
</evidence>
<sequence length="221" mass="24692">MRLLLLCACFTLALSHSCKDTLNNAGISSRFNETIAHAIHSMTVEGLKLFEPFASEKNSIPTVNQDLSKPEKVLPFAPDVQTGSSFATPVMNTIDKILSSIGDAKDGLGPHWSSIERVAHVFHMWDLWFKIRDSAWGDVTKNPPKDTTCQCLTDIENNGIKAAVGWVAKHYEKGTPITLLNRPIPKLLDAKSWSVWKDRLLHYYTPEALKDAATYLYCALY</sequence>
<evidence type="ECO:0000313" key="2">
    <source>
        <dbReference type="EMBL" id="KAK3104111.1"/>
    </source>
</evidence>
<feature type="chain" id="PRO_5041661483" evidence="1">
    <location>
        <begin position="16"/>
        <end position="221"/>
    </location>
</feature>
<reference evidence="2" key="1">
    <citation type="submission" date="2019-08" db="EMBL/GenBank/DDBJ databases">
        <title>The improved chromosome-level genome for the pearl oyster Pinctada fucata martensii using PacBio sequencing and Hi-C.</title>
        <authorList>
            <person name="Zheng Z."/>
        </authorList>
    </citation>
    <scope>NUCLEOTIDE SEQUENCE</scope>
    <source>
        <strain evidence="2">ZZ-2019</strain>
        <tissue evidence="2">Adductor muscle</tissue>
    </source>
</reference>
<dbReference type="Proteomes" id="UP001186944">
    <property type="component" value="Unassembled WGS sequence"/>
</dbReference>
<keyword evidence="1" id="KW-0732">Signal</keyword>
<feature type="signal peptide" evidence="1">
    <location>
        <begin position="1"/>
        <end position="15"/>
    </location>
</feature>